<evidence type="ECO:0000313" key="2">
    <source>
        <dbReference type="Proteomes" id="UP000273500"/>
    </source>
</evidence>
<dbReference type="EMBL" id="RWIT01000012">
    <property type="protein sequence ID" value="RSK46802.1"/>
    <property type="molecule type" value="Genomic_DNA"/>
</dbReference>
<proteinExistence type="predicted"/>
<keyword evidence="2" id="KW-1185">Reference proteome</keyword>
<comment type="caution">
    <text evidence="1">The sequence shown here is derived from an EMBL/GenBank/DDBJ whole genome shotgun (WGS) entry which is preliminary data.</text>
</comment>
<dbReference type="AlphaFoldDB" id="A0A428KK41"/>
<evidence type="ECO:0000313" key="1">
    <source>
        <dbReference type="EMBL" id="RSK46802.1"/>
    </source>
</evidence>
<organism evidence="1 2">
    <name type="scientific">Hymenobacter rigui</name>
    <dbReference type="NCBI Taxonomy" id="334424"/>
    <lineage>
        <taxon>Bacteria</taxon>
        <taxon>Pseudomonadati</taxon>
        <taxon>Bacteroidota</taxon>
        <taxon>Cytophagia</taxon>
        <taxon>Cytophagales</taxon>
        <taxon>Hymenobacteraceae</taxon>
        <taxon>Hymenobacter</taxon>
    </lineage>
</organism>
<name>A0A428KK41_9BACT</name>
<dbReference type="Proteomes" id="UP000273500">
    <property type="component" value="Unassembled WGS sequence"/>
</dbReference>
<dbReference type="RefSeq" id="WP_125422882.1">
    <property type="nucleotide sequence ID" value="NZ_RWIT01000012.1"/>
</dbReference>
<reference evidence="1 2" key="1">
    <citation type="submission" date="2018-12" db="EMBL/GenBank/DDBJ databases">
        <authorList>
            <person name="Feng G."/>
            <person name="Zhu H."/>
        </authorList>
    </citation>
    <scope>NUCLEOTIDE SEQUENCE [LARGE SCALE GENOMIC DNA]</scope>
    <source>
        <strain evidence="1 2">KCTC 12533</strain>
    </source>
</reference>
<accession>A0A428KK41</accession>
<sequence length="147" mass="16670">MLSSYSTQTLSALLEAFPDFRDSVNLQGDYFSIKLNSPSGLPFIISSENDELTVYFSEHHCHFTSVDEQGSVGGYPLDDAEDAIDYIRKLISGEVALAVWTKDGNFSMSSTYQIKDGPWPIGANWVTSWLWRCWARKRKLETIKWSS</sequence>
<protein>
    <submittedName>
        <fullName evidence="1">Uncharacterized protein</fullName>
    </submittedName>
</protein>
<gene>
    <name evidence="1" type="ORF">EI291_17295</name>
</gene>
<dbReference type="OrthoDB" id="886303at2"/>